<keyword evidence="1" id="KW-1185">Reference proteome</keyword>
<sequence length="67" mass="7056">MAAAAGNGGGGGGMTANDLQNVFAAGANQSQAFEQYLMMAKRSRKLLGFWDLGIFGKGFVRVIMKNL</sequence>
<dbReference type="Proteomes" id="UP000887577">
    <property type="component" value="Unplaced"/>
</dbReference>
<reference evidence="2" key="1">
    <citation type="submission" date="2022-11" db="UniProtKB">
        <authorList>
            <consortium name="WormBaseParasite"/>
        </authorList>
    </citation>
    <scope>IDENTIFICATION</scope>
</reference>
<name>A0A914YKE0_9BILA</name>
<evidence type="ECO:0000313" key="2">
    <source>
        <dbReference type="WBParaSite" id="PSU_v2.g17778.t1"/>
    </source>
</evidence>
<organism evidence="1 2">
    <name type="scientific">Panagrolaimus superbus</name>
    <dbReference type="NCBI Taxonomy" id="310955"/>
    <lineage>
        <taxon>Eukaryota</taxon>
        <taxon>Metazoa</taxon>
        <taxon>Ecdysozoa</taxon>
        <taxon>Nematoda</taxon>
        <taxon>Chromadorea</taxon>
        <taxon>Rhabditida</taxon>
        <taxon>Tylenchina</taxon>
        <taxon>Panagrolaimomorpha</taxon>
        <taxon>Panagrolaimoidea</taxon>
        <taxon>Panagrolaimidae</taxon>
        <taxon>Panagrolaimus</taxon>
    </lineage>
</organism>
<protein>
    <submittedName>
        <fullName evidence="2">Uncharacterized protein</fullName>
    </submittedName>
</protein>
<accession>A0A914YKE0</accession>
<dbReference type="AlphaFoldDB" id="A0A914YKE0"/>
<evidence type="ECO:0000313" key="1">
    <source>
        <dbReference type="Proteomes" id="UP000887577"/>
    </source>
</evidence>
<proteinExistence type="predicted"/>
<dbReference type="WBParaSite" id="PSU_v2.g17778.t1">
    <property type="protein sequence ID" value="PSU_v2.g17778.t1"/>
    <property type="gene ID" value="PSU_v2.g17778"/>
</dbReference>